<protein>
    <recommendedName>
        <fullName evidence="1">F-box domain-containing protein</fullName>
    </recommendedName>
</protein>
<dbReference type="KEGG" id="cqi:110683925"/>
<accession>A0A803MF20</accession>
<gene>
    <name evidence="2" type="primary">LOC110683925</name>
</gene>
<dbReference type="RefSeq" id="XP_021716021.1">
    <property type="nucleotide sequence ID" value="XM_021860329.1"/>
</dbReference>
<dbReference type="OrthoDB" id="1426861at2759"/>
<dbReference type="Gene3D" id="1.20.1280.50">
    <property type="match status" value="1"/>
</dbReference>
<dbReference type="EnsemblPlants" id="AUR62028063-RA">
    <property type="protein sequence ID" value="AUR62028063-RA:cds"/>
    <property type="gene ID" value="AUR62028063"/>
</dbReference>
<dbReference type="SUPFAM" id="SSF81383">
    <property type="entry name" value="F-box domain"/>
    <property type="match status" value="1"/>
</dbReference>
<dbReference type="Pfam" id="PF08387">
    <property type="entry name" value="FBD"/>
    <property type="match status" value="1"/>
</dbReference>
<dbReference type="SMART" id="SM00256">
    <property type="entry name" value="FBOX"/>
    <property type="match status" value="1"/>
</dbReference>
<evidence type="ECO:0000313" key="3">
    <source>
        <dbReference type="Proteomes" id="UP000596660"/>
    </source>
</evidence>
<name>A0A803MF20_CHEQI</name>
<dbReference type="SMART" id="SM00579">
    <property type="entry name" value="FBD"/>
    <property type="match status" value="1"/>
</dbReference>
<dbReference type="Gramene" id="AUR62028063-RA">
    <property type="protein sequence ID" value="AUR62028063-RA:cds"/>
    <property type="gene ID" value="AUR62028063"/>
</dbReference>
<dbReference type="Pfam" id="PF24758">
    <property type="entry name" value="LRR_At5g56370"/>
    <property type="match status" value="1"/>
</dbReference>
<proteinExistence type="predicted"/>
<dbReference type="InterPro" id="IPR001810">
    <property type="entry name" value="F-box_dom"/>
</dbReference>
<dbReference type="PROSITE" id="PS50181">
    <property type="entry name" value="FBOX"/>
    <property type="match status" value="1"/>
</dbReference>
<dbReference type="PANTHER" id="PTHR31900">
    <property type="entry name" value="F-BOX/RNI SUPERFAMILY PROTEIN-RELATED"/>
    <property type="match status" value="1"/>
</dbReference>
<dbReference type="SUPFAM" id="SSF52047">
    <property type="entry name" value="RNI-like"/>
    <property type="match status" value="1"/>
</dbReference>
<evidence type="ECO:0000259" key="1">
    <source>
        <dbReference type="PROSITE" id="PS50181"/>
    </source>
</evidence>
<dbReference type="AlphaFoldDB" id="A0A803MF20"/>
<dbReference type="InterPro" id="IPR053781">
    <property type="entry name" value="F-box_AtFBL13-like"/>
</dbReference>
<dbReference type="InterPro" id="IPR036047">
    <property type="entry name" value="F-box-like_dom_sf"/>
</dbReference>
<feature type="domain" description="F-box" evidence="1">
    <location>
        <begin position="14"/>
        <end position="50"/>
    </location>
</feature>
<dbReference type="CDD" id="cd22160">
    <property type="entry name" value="F-box_AtFBL13-like"/>
    <property type="match status" value="1"/>
</dbReference>
<dbReference type="PANTHER" id="PTHR31900:SF31">
    <property type="entry name" value="F-BOX_LRR-REPEAT PROTEIN 13-LIKE"/>
    <property type="match status" value="1"/>
</dbReference>
<dbReference type="InterPro" id="IPR050232">
    <property type="entry name" value="FBL13/AtMIF1-like"/>
</dbReference>
<dbReference type="GeneID" id="110683925"/>
<keyword evidence="3" id="KW-1185">Reference proteome</keyword>
<dbReference type="Pfam" id="PF00646">
    <property type="entry name" value="F-box"/>
    <property type="match status" value="1"/>
</dbReference>
<organism evidence="2 3">
    <name type="scientific">Chenopodium quinoa</name>
    <name type="common">Quinoa</name>
    <dbReference type="NCBI Taxonomy" id="63459"/>
    <lineage>
        <taxon>Eukaryota</taxon>
        <taxon>Viridiplantae</taxon>
        <taxon>Streptophyta</taxon>
        <taxon>Embryophyta</taxon>
        <taxon>Tracheophyta</taxon>
        <taxon>Spermatophyta</taxon>
        <taxon>Magnoliopsida</taxon>
        <taxon>eudicotyledons</taxon>
        <taxon>Gunneridae</taxon>
        <taxon>Pentapetalae</taxon>
        <taxon>Caryophyllales</taxon>
        <taxon>Chenopodiaceae</taxon>
        <taxon>Chenopodioideae</taxon>
        <taxon>Atripliceae</taxon>
        <taxon>Chenopodium</taxon>
    </lineage>
</organism>
<dbReference type="InterPro" id="IPR006566">
    <property type="entry name" value="FBD"/>
</dbReference>
<reference evidence="2" key="2">
    <citation type="submission" date="2021-03" db="UniProtKB">
        <authorList>
            <consortium name="EnsemblPlants"/>
        </authorList>
    </citation>
    <scope>IDENTIFICATION</scope>
</reference>
<sequence length="484" mass="55595">MSTATAYKRMKSKEDKLSSLPDDILANILSRLQINSAVATSVLSHRWRYLWTGVTTFNVHYVSKPASNKFSTVVVDIVRQLTSQTLHVFKLKLSSLSNLCNPSVADSCFREVCGRNVEQVIIEEDLPYSKVCFPIPSFLFSSKNLVVLILRGMIKFNSPENTDIQLPNLKKISLNYMVDVPQQFLGNLFRSCQCLIDAKLIFNHYITQSEPQIVLNISAPNLRSLQIRLLEHMYNQKPKILIDAPKLETLNLVSFTSDYYSIQNPSKLVKASIDMYWNPRHLDGQEMFKFIWQLSSVRELSLLLAHKEHTNLYHCLNSVNLGTFPNLERLETNLNYGGWKDLLLSMRCFPNLRHVSVCLTNMGYTNPVMDPRNWCVPECLSKLKMLGIYGLDAIDDELVLLEYILRNALVLEKLYVVRGRCIIGEKDDRLRGMCNFCESLFRLARASSTCEIVFSLRGLETSSDDWENGITLTPERTRRYFCKL</sequence>
<evidence type="ECO:0000313" key="2">
    <source>
        <dbReference type="EnsemblPlants" id="AUR62028063-RA:cds"/>
    </source>
</evidence>
<dbReference type="Proteomes" id="UP000596660">
    <property type="component" value="Unplaced"/>
</dbReference>
<reference evidence="2" key="1">
    <citation type="journal article" date="2017" name="Nature">
        <title>The genome of Chenopodium quinoa.</title>
        <authorList>
            <person name="Jarvis D.E."/>
            <person name="Ho Y.S."/>
            <person name="Lightfoot D.J."/>
            <person name="Schmoeckel S.M."/>
            <person name="Li B."/>
            <person name="Borm T.J.A."/>
            <person name="Ohyanagi H."/>
            <person name="Mineta K."/>
            <person name="Michell C.T."/>
            <person name="Saber N."/>
            <person name="Kharbatia N.M."/>
            <person name="Rupper R.R."/>
            <person name="Sharp A.R."/>
            <person name="Dally N."/>
            <person name="Boughton B.A."/>
            <person name="Woo Y.H."/>
            <person name="Gao G."/>
            <person name="Schijlen E.G.W.M."/>
            <person name="Guo X."/>
            <person name="Momin A.A."/>
            <person name="Negrao S."/>
            <person name="Al-Babili S."/>
            <person name="Gehring C."/>
            <person name="Roessner U."/>
            <person name="Jung C."/>
            <person name="Murphy K."/>
            <person name="Arold S.T."/>
            <person name="Gojobori T."/>
            <person name="van der Linden C.G."/>
            <person name="van Loo E.N."/>
            <person name="Jellen E.N."/>
            <person name="Maughan P.J."/>
            <person name="Tester M."/>
        </authorList>
    </citation>
    <scope>NUCLEOTIDE SEQUENCE [LARGE SCALE GENOMIC DNA]</scope>
    <source>
        <strain evidence="2">cv. PI 614886</strain>
    </source>
</reference>
<dbReference type="InterPro" id="IPR055411">
    <property type="entry name" value="LRR_FXL15/At3g58940/PEG3-like"/>
</dbReference>